<evidence type="ECO:0000313" key="3">
    <source>
        <dbReference type="Proteomes" id="UP000696280"/>
    </source>
</evidence>
<evidence type="ECO:0000313" key="2">
    <source>
        <dbReference type="EMBL" id="CAG8951916.1"/>
    </source>
</evidence>
<gene>
    <name evidence="2" type="ORF">HYFRA_00005721</name>
</gene>
<accession>A0A9N9KRR6</accession>
<protein>
    <submittedName>
        <fullName evidence="2">Uncharacterized protein</fullName>
    </submittedName>
</protein>
<proteinExistence type="predicted"/>
<name>A0A9N9KRR6_9HELO</name>
<dbReference type="OrthoDB" id="27483at2759"/>
<dbReference type="PANTHER" id="PTHR33099:SF7">
    <property type="entry name" value="MYND-TYPE DOMAIN-CONTAINING PROTEIN"/>
    <property type="match status" value="1"/>
</dbReference>
<feature type="region of interest" description="Disordered" evidence="1">
    <location>
        <begin position="366"/>
        <end position="410"/>
    </location>
</feature>
<dbReference type="Proteomes" id="UP000696280">
    <property type="component" value="Unassembled WGS sequence"/>
</dbReference>
<comment type="caution">
    <text evidence="2">The sequence shown here is derived from an EMBL/GenBank/DDBJ whole genome shotgun (WGS) entry which is preliminary data.</text>
</comment>
<organism evidence="2 3">
    <name type="scientific">Hymenoscyphus fraxineus</name>
    <dbReference type="NCBI Taxonomy" id="746836"/>
    <lineage>
        <taxon>Eukaryota</taxon>
        <taxon>Fungi</taxon>
        <taxon>Dikarya</taxon>
        <taxon>Ascomycota</taxon>
        <taxon>Pezizomycotina</taxon>
        <taxon>Leotiomycetes</taxon>
        <taxon>Helotiales</taxon>
        <taxon>Helotiaceae</taxon>
        <taxon>Hymenoscyphus</taxon>
    </lineage>
</organism>
<feature type="compositionally biased region" description="Acidic residues" evidence="1">
    <location>
        <begin position="373"/>
        <end position="407"/>
    </location>
</feature>
<reference evidence="2" key="1">
    <citation type="submission" date="2021-07" db="EMBL/GenBank/DDBJ databases">
        <authorList>
            <person name="Durling M."/>
        </authorList>
    </citation>
    <scope>NUCLEOTIDE SEQUENCE</scope>
</reference>
<dbReference type="AlphaFoldDB" id="A0A9N9KRR6"/>
<dbReference type="EMBL" id="CAJVRL010000044">
    <property type="protein sequence ID" value="CAG8951916.1"/>
    <property type="molecule type" value="Genomic_DNA"/>
</dbReference>
<dbReference type="PANTHER" id="PTHR33099">
    <property type="entry name" value="FE2OG DIOXYGENASE DOMAIN-CONTAINING PROTEIN"/>
    <property type="match status" value="1"/>
</dbReference>
<keyword evidence="3" id="KW-1185">Reference proteome</keyword>
<sequence length="1090" mass="122288">MPSTSSGCDDVVANSLMIEPSEIKPRLMRQLEISTKTPNIFAVNATLNESPNPGLHITGFGMIGFPLSEHDIERIKIAAVPNPQNERSPGVWEVPARLWQTENPKWDSFIKSARFQLTTRLGVDKEDMIWVNAKKASLILCLPGGVMQSAQGVENNHGMFGTLDITLPSSNSPCESVLTHDGRKRSFDTGQVSAYDCFASAFFQDVVLTSSVFECGYRLVLRYSLVTELPGKLFPTTSLDRQTAQVQSILSNWAKQPEQFNHKLLICLESSISEATTRRLKEACQAAGFYLCKATLKQKIMTFDCEDDPSYSDRVGGYLVSSHKNHGERQEKTTEMCNYRTFEGHALPKPSDYCFDEGDIIQSGDQFTKNDIIEDDDKNSDDDEGSEDEESEDEDSEDEDSEDEGEHEVERYSKSVLMIIPRKRRITFFYAFKSYSWLQSCCSPSSAVIALLQEFCEAAQSGTTTRYEIGPEEAHQLCEMILSAPKREPVPQEWVPTYFWMMKAIALLDNKDLISQALPAMIARPEVSEPVFSVMALYEKDWLYSTMESQLSKITKFEQRYTAVRSMESLAKDDAWIEAQYKIALSTLDIVCSKDGARLAELANNRANEEFFRECLLPAWRRNMKFVSMTVAFLDNIGRNPIETNPNRQEILSEFLQAAKSNPVVLRKHGSDHKAIASIFRYSYAIGLMEGLQSLAANLTAGASYPEKFDSLRLLQELAVQFQEGPILRCHAIQDLFRRILCSYISQNSPKRPSIENLTLGRCGCGCHHCNLLDQFLLSPTRKVFESAVGPHVRGKLRAHLKSQVQMSTKGSRGTWQITKTDEKNITRMKEWEMNIRSFKNKISSNIGLATLRIVLGSSYDMIMSLKVVSPPKQCSPAKFIDLTSEPDSPNTNLTTNGLEPNAFGSDADLGAAKRKFFAALGIDSSTSPNPGSSAAAHDFQPAKRMRIETHSSINSFNDPLPPMLTGNHLQDAAPSSANRLPSVPPPQPPKWLIDGLDVLKTAYPADRFEAIMRHSAVDRDTRMPLPTVPPGSEVPDNMEFMYLPRIRCQDCPGKLYTPGPEESVENFEVHLKNRQHRERVDARIFSAKR</sequence>
<evidence type="ECO:0000256" key="1">
    <source>
        <dbReference type="SAM" id="MobiDB-lite"/>
    </source>
</evidence>